<feature type="transmembrane region" description="Helical" evidence="3">
    <location>
        <begin position="56"/>
        <end position="77"/>
    </location>
</feature>
<dbReference type="InterPro" id="IPR039424">
    <property type="entry name" value="SBP_5"/>
</dbReference>
<dbReference type="PANTHER" id="PTHR30290">
    <property type="entry name" value="PERIPLASMIC BINDING COMPONENT OF ABC TRANSPORTER"/>
    <property type="match status" value="1"/>
</dbReference>
<dbReference type="GO" id="GO:0043190">
    <property type="term" value="C:ATP-binding cassette (ABC) transporter complex"/>
    <property type="evidence" value="ECO:0007669"/>
    <property type="project" value="InterPro"/>
</dbReference>
<proteinExistence type="inferred from homology"/>
<evidence type="ECO:0000256" key="1">
    <source>
        <dbReference type="ARBA" id="ARBA00004418"/>
    </source>
</evidence>
<evidence type="ECO:0000313" key="6">
    <source>
        <dbReference type="Proteomes" id="UP000295701"/>
    </source>
</evidence>
<dbReference type="InterPro" id="IPR000914">
    <property type="entry name" value="SBP_5_dom"/>
</dbReference>
<evidence type="ECO:0000259" key="4">
    <source>
        <dbReference type="Pfam" id="PF00496"/>
    </source>
</evidence>
<dbReference type="SUPFAM" id="SSF53850">
    <property type="entry name" value="Periplasmic binding protein-like II"/>
    <property type="match status" value="1"/>
</dbReference>
<keyword evidence="6" id="KW-1185">Reference proteome</keyword>
<dbReference type="Proteomes" id="UP000295701">
    <property type="component" value="Unassembled WGS sequence"/>
</dbReference>
<dbReference type="InterPro" id="IPR030678">
    <property type="entry name" value="Peptide/Ni-bd"/>
</dbReference>
<reference evidence="5 6" key="1">
    <citation type="submission" date="2019-03" db="EMBL/GenBank/DDBJ databases">
        <title>Primorskyibacter sp. SS33 isolated from sediments.</title>
        <authorList>
            <person name="Xunke S."/>
        </authorList>
    </citation>
    <scope>NUCLEOTIDE SEQUENCE [LARGE SCALE GENOMIC DNA]</scope>
    <source>
        <strain evidence="5 6">SS33</strain>
    </source>
</reference>
<dbReference type="Pfam" id="PF00496">
    <property type="entry name" value="SBP_bac_5"/>
    <property type="match status" value="1"/>
</dbReference>
<keyword evidence="3" id="KW-0812">Transmembrane</keyword>
<dbReference type="GO" id="GO:0015833">
    <property type="term" value="P:peptide transport"/>
    <property type="evidence" value="ECO:0007669"/>
    <property type="project" value="TreeGrafter"/>
</dbReference>
<dbReference type="AlphaFoldDB" id="A0A4R6A6U4"/>
<dbReference type="GO" id="GO:0030288">
    <property type="term" value="C:outer membrane-bounded periplasmic space"/>
    <property type="evidence" value="ECO:0007669"/>
    <property type="project" value="UniProtKB-ARBA"/>
</dbReference>
<evidence type="ECO:0000313" key="5">
    <source>
        <dbReference type="EMBL" id="TDL78444.1"/>
    </source>
</evidence>
<comment type="caution">
    <text evidence="5">The sequence shown here is derived from an EMBL/GenBank/DDBJ whole genome shotgun (WGS) entry which is preliminary data.</text>
</comment>
<dbReference type="GO" id="GO:1904680">
    <property type="term" value="F:peptide transmembrane transporter activity"/>
    <property type="evidence" value="ECO:0007669"/>
    <property type="project" value="TreeGrafter"/>
</dbReference>
<name>A0A4R6A6U4_9RHOB</name>
<keyword evidence="3" id="KW-1133">Transmembrane helix</keyword>
<feature type="domain" description="Solute-binding protein family 5" evidence="4">
    <location>
        <begin position="130"/>
        <end position="466"/>
    </location>
</feature>
<dbReference type="CDD" id="cd08503">
    <property type="entry name" value="PBP2_NikA_DppA_OppA_like_17"/>
    <property type="match status" value="1"/>
</dbReference>
<gene>
    <name evidence="5" type="ORF">E2L08_10925</name>
</gene>
<keyword evidence="3" id="KW-0472">Membrane</keyword>
<organism evidence="5 6">
    <name type="scientific">Palleronia sediminis</name>
    <dbReference type="NCBI Taxonomy" id="2547833"/>
    <lineage>
        <taxon>Bacteria</taxon>
        <taxon>Pseudomonadati</taxon>
        <taxon>Pseudomonadota</taxon>
        <taxon>Alphaproteobacteria</taxon>
        <taxon>Rhodobacterales</taxon>
        <taxon>Roseobacteraceae</taxon>
        <taxon>Palleronia</taxon>
    </lineage>
</organism>
<protein>
    <submittedName>
        <fullName evidence="5">ABC transporter substrate-binding protein</fullName>
    </submittedName>
</protein>
<sequence>MHACVILICHDLRRELIIITIDIINQLLSPFQSGADQQEPITGNALMTFSMNRRGLLLGAGAMGGAAVLGLSGQPLYAATPQSGGTLRLGIGSFDSGETLDPQVNETKFMQNLQWQLRNNLIEIGAGGVLIPELATSWEPNDDLTVWTFKLRQGVEFHNGKTMDADDVVFSINLHRGPDTISQTKSLVAVMKDVQATAPDEVTITLNGPNAGFPPVLALTTMVIVPKDDMNFDAGIGTGGYILETYEPGIKSVVRKNPNYWKSDRAHFDAIETLAIRDVNARTTALQTGQIDVMNSVDPTTANLMAIMPGIDLVQTRGKVHYCFSMYTTDPLFQDVRVRKAMKLAIDRQDMVDKILNGYGSIANDQPISDAYRFHNPDLPQHSYDPDEARALLQEAGAEGLTTTLHASNTPFTGAVEAAQLFAEHAAAAGITINVAREPEDGYWSNIWGKKPFFASRWSGRANEDLMLTLAYSKEALGGYNATNWDNDAFNAALIAARSEKDEAKRRELYYECQRILSEEGGMIAPVWADFLDAKASKVGVPEEISGDWDLDGNRCGERWWFNA</sequence>
<dbReference type="Gene3D" id="3.10.105.10">
    <property type="entry name" value="Dipeptide-binding Protein, Domain 3"/>
    <property type="match status" value="1"/>
</dbReference>
<dbReference type="Gene3D" id="3.40.190.10">
    <property type="entry name" value="Periplasmic binding protein-like II"/>
    <property type="match status" value="1"/>
</dbReference>
<accession>A0A4R6A6U4</accession>
<evidence type="ECO:0000256" key="2">
    <source>
        <dbReference type="ARBA" id="ARBA00005695"/>
    </source>
</evidence>
<dbReference type="OrthoDB" id="9803988at2"/>
<dbReference type="EMBL" id="SNAA01000011">
    <property type="protein sequence ID" value="TDL78444.1"/>
    <property type="molecule type" value="Genomic_DNA"/>
</dbReference>
<dbReference type="Gene3D" id="3.90.76.10">
    <property type="entry name" value="Dipeptide-binding Protein, Domain 1"/>
    <property type="match status" value="1"/>
</dbReference>
<comment type="similarity">
    <text evidence="2">Belongs to the bacterial solute-binding protein 5 family.</text>
</comment>
<evidence type="ECO:0000256" key="3">
    <source>
        <dbReference type="SAM" id="Phobius"/>
    </source>
</evidence>
<dbReference type="PIRSF" id="PIRSF002741">
    <property type="entry name" value="MppA"/>
    <property type="match status" value="1"/>
</dbReference>
<comment type="subcellular location">
    <subcellularLocation>
        <location evidence="1">Periplasm</location>
    </subcellularLocation>
</comment>